<evidence type="ECO:0000256" key="8">
    <source>
        <dbReference type="ARBA" id="ARBA00023012"/>
    </source>
</evidence>
<keyword evidence="10" id="KW-0238">DNA-binding</keyword>
<dbReference type="InterPro" id="IPR003594">
    <property type="entry name" value="HATPase_dom"/>
</dbReference>
<evidence type="ECO:0000313" key="17">
    <source>
        <dbReference type="Proteomes" id="UP000184109"/>
    </source>
</evidence>
<dbReference type="InterPro" id="IPR011110">
    <property type="entry name" value="Reg_prop"/>
</dbReference>
<dbReference type="PROSITE" id="PS50110">
    <property type="entry name" value="RESPONSE_REGULATORY"/>
    <property type="match status" value="1"/>
</dbReference>
<dbReference type="InterPro" id="IPR005467">
    <property type="entry name" value="His_kinase_dom"/>
</dbReference>
<dbReference type="InterPro" id="IPR011123">
    <property type="entry name" value="Y_Y_Y"/>
</dbReference>
<evidence type="ECO:0000313" key="16">
    <source>
        <dbReference type="EMBL" id="SHH80206.1"/>
    </source>
</evidence>
<name>A0A1M5VY94_9FLAO</name>
<feature type="domain" description="Response regulatory" evidence="15">
    <location>
        <begin position="1070"/>
        <end position="1185"/>
    </location>
</feature>
<keyword evidence="17" id="KW-1185">Reference proteome</keyword>
<proteinExistence type="predicted"/>
<dbReference type="Pfam" id="PF00512">
    <property type="entry name" value="HisKA"/>
    <property type="match status" value="1"/>
</dbReference>
<dbReference type="PROSITE" id="PS50109">
    <property type="entry name" value="HIS_KIN"/>
    <property type="match status" value="1"/>
</dbReference>
<sequence length="1323" mass="152389">MKTLLTLFINFLLLIPFAGIAQNAHFINLERKDGLASNFVRTMYQDSFGYMWFGTDDGLNRYDGVHIDTYRHIKKDASSLNNNYIIDILQTSKGKLLICTIDGVDVFNYKTEKFKHVSFSEHYNFKGILETSNNEIWILTKNNTIVVLNSNLQPTNKIRLSDIKTNHQQFKNSIDVFKYDKNNVVLHVENEGFYLLNLNSTKTSFLAKDIVPISTQILKIIAIDKSEFWILSLSGVFVVKNGILSARYTEGDAKEGLNLTSNFILDFKIMPNKEYWLFTDGGGINIYNTETKKFRYIVNDLNSNYSLASNFIYTAYIDKNSSLWLGTVKNGVSQLDKENPFSTYKLIITENNQKFNIPITSLFLDSSNRIWVGSDGKGLYKFENNMLKFVFYDKTIKTITSINEINNNTLILGTYKNGVSTYDVSNHKIVNQKYINNKLNLDSKITFIEKTNNTFWIGGNKIIKCLAIPKNAFIKPDISFQDNNIRALCFEKRSEDTTLFGNYVGFYQHSNKKFKELLHTGQKVNGISKFNQNEYWLATNKGLIFYNTKTNNSQLYGTESGLLNENINSISNYKHNQLWLGTSQGISSFNIKTKTFTNYSYKDGFIDNSFKSLKSLKLANGRLIFGGEKGLLMFHPDSIKTKTKVNNVVFTKLSVNHKNLDPNESKIINGPIENSKLITLNHQQKVFTIGFTSFNLKYTNNIQFSYKLEGYNNEWSTTRERSLTFMNLEPGTYTLKVKASSLSGLWKNSYASIDINILPAWWQTLWFKALIIILMIIALFTINKAILNRERLKREFEFEKKSLKDQKELDEQQLQFFTNLSHEIRTPLSLILSPVETLIQQTTSQSIKNNLRLIQKNASRINRLINRGIDFRKTQFKEPDIQIAQEDIIHFLKELVGSFEEFSMSKNIKLKFISEIDKLPLWFDKYMVETIFYNLLSNAFKYSDTNGEIVLKICSTKKHVNITIQDFGQGISSEDLPYIFERFYQSKNHIGGSGIGLALCKSFVNAHKGYIKVDSSLKNGSTFKVTFHLGNKHFNKKDLVELNKENKAILIENKTIKNDTFYDIKLKNKIILIVEDQTDLRDYLYKNLSNSYIIKTAENGLQAMEIIEKEKIHLVVTDVTMPLMDGMELCKQLKENIKTCDLPIVLLTAKTLNEEKVEGYNTGADVYLEKPFSLNLLKSIINNLLHKKVRLNNKVINNLEIPIDSETINTSDEKFYEQTIAIIEKHIDDIDFNVTKFSKELGMSKSLIYNKMANITNMSINNLILTVRLNKASQMLIHTKKSIVEISLLVGFQNAKYFSTSFKKKFGKTPSKYREENNYLNET</sequence>
<dbReference type="SUPFAM" id="SSF63829">
    <property type="entry name" value="Calcium-dependent phosphotriesterase"/>
    <property type="match status" value="2"/>
</dbReference>
<evidence type="ECO:0000259" key="15">
    <source>
        <dbReference type="PROSITE" id="PS50110"/>
    </source>
</evidence>
<feature type="modified residue" description="4-aspartylphosphate" evidence="12">
    <location>
        <position position="1118"/>
    </location>
</feature>
<evidence type="ECO:0000256" key="1">
    <source>
        <dbReference type="ARBA" id="ARBA00000085"/>
    </source>
</evidence>
<evidence type="ECO:0000256" key="7">
    <source>
        <dbReference type="ARBA" id="ARBA00022840"/>
    </source>
</evidence>
<keyword evidence="5" id="KW-0547">Nucleotide-binding</keyword>
<keyword evidence="9" id="KW-0805">Transcription regulation</keyword>
<dbReference type="PANTHER" id="PTHR43547:SF2">
    <property type="entry name" value="HYBRID SIGNAL TRANSDUCTION HISTIDINE KINASE C"/>
    <property type="match status" value="1"/>
</dbReference>
<dbReference type="Pfam" id="PF07494">
    <property type="entry name" value="Reg_prop"/>
    <property type="match status" value="1"/>
</dbReference>
<evidence type="ECO:0000256" key="10">
    <source>
        <dbReference type="ARBA" id="ARBA00023125"/>
    </source>
</evidence>
<dbReference type="InterPro" id="IPR013783">
    <property type="entry name" value="Ig-like_fold"/>
</dbReference>
<protein>
    <recommendedName>
        <fullName evidence="2">histidine kinase</fullName>
        <ecNumber evidence="2">2.7.13.3</ecNumber>
    </recommendedName>
</protein>
<evidence type="ECO:0000259" key="14">
    <source>
        <dbReference type="PROSITE" id="PS50109"/>
    </source>
</evidence>
<dbReference type="PANTHER" id="PTHR43547">
    <property type="entry name" value="TWO-COMPONENT HISTIDINE KINASE"/>
    <property type="match status" value="1"/>
</dbReference>
<dbReference type="SUPFAM" id="SSF55874">
    <property type="entry name" value="ATPase domain of HSP90 chaperone/DNA topoisomerase II/histidine kinase"/>
    <property type="match status" value="1"/>
</dbReference>
<dbReference type="Gene3D" id="1.10.10.60">
    <property type="entry name" value="Homeodomain-like"/>
    <property type="match status" value="1"/>
</dbReference>
<dbReference type="Gene3D" id="2.130.10.10">
    <property type="entry name" value="YVTN repeat-like/Quinoprotein amine dehydrogenase"/>
    <property type="match status" value="2"/>
</dbReference>
<dbReference type="STRING" id="1195760.SAMN05444281_2054"/>
<organism evidence="16 17">
    <name type="scientific">Wenyingzhuangia marina</name>
    <dbReference type="NCBI Taxonomy" id="1195760"/>
    <lineage>
        <taxon>Bacteria</taxon>
        <taxon>Pseudomonadati</taxon>
        <taxon>Bacteroidota</taxon>
        <taxon>Flavobacteriia</taxon>
        <taxon>Flavobacteriales</taxon>
        <taxon>Flavobacteriaceae</taxon>
        <taxon>Wenyingzhuangia</taxon>
    </lineage>
</organism>
<keyword evidence="11" id="KW-0804">Transcription</keyword>
<gene>
    <name evidence="16" type="ORF">SAMN05444281_2054</name>
</gene>
<dbReference type="GO" id="GO:0005524">
    <property type="term" value="F:ATP binding"/>
    <property type="evidence" value="ECO:0007669"/>
    <property type="project" value="UniProtKB-KW"/>
</dbReference>
<keyword evidence="4" id="KW-0808">Transferase</keyword>
<dbReference type="PRINTS" id="PR00344">
    <property type="entry name" value="BCTRLSENSOR"/>
</dbReference>
<dbReference type="Proteomes" id="UP000184109">
    <property type="component" value="Unassembled WGS sequence"/>
</dbReference>
<dbReference type="InterPro" id="IPR001789">
    <property type="entry name" value="Sig_transdc_resp-reg_receiver"/>
</dbReference>
<dbReference type="SUPFAM" id="SSF52172">
    <property type="entry name" value="CheY-like"/>
    <property type="match status" value="1"/>
</dbReference>
<dbReference type="PROSITE" id="PS00041">
    <property type="entry name" value="HTH_ARAC_FAMILY_1"/>
    <property type="match status" value="1"/>
</dbReference>
<evidence type="ECO:0000256" key="4">
    <source>
        <dbReference type="ARBA" id="ARBA00022679"/>
    </source>
</evidence>
<dbReference type="GO" id="GO:0000155">
    <property type="term" value="F:phosphorelay sensor kinase activity"/>
    <property type="evidence" value="ECO:0007669"/>
    <property type="project" value="InterPro"/>
</dbReference>
<dbReference type="InterPro" id="IPR018060">
    <property type="entry name" value="HTH_AraC"/>
</dbReference>
<dbReference type="Gene3D" id="3.30.565.10">
    <property type="entry name" value="Histidine kinase-like ATPase, C-terminal domain"/>
    <property type="match status" value="1"/>
</dbReference>
<dbReference type="SMART" id="SM00342">
    <property type="entry name" value="HTH_ARAC"/>
    <property type="match status" value="1"/>
</dbReference>
<dbReference type="InterPro" id="IPR004358">
    <property type="entry name" value="Sig_transdc_His_kin-like_C"/>
</dbReference>
<evidence type="ECO:0000256" key="9">
    <source>
        <dbReference type="ARBA" id="ARBA00023015"/>
    </source>
</evidence>
<evidence type="ECO:0000256" key="11">
    <source>
        <dbReference type="ARBA" id="ARBA00023163"/>
    </source>
</evidence>
<evidence type="ECO:0000259" key="13">
    <source>
        <dbReference type="PROSITE" id="PS01124"/>
    </source>
</evidence>
<dbReference type="InterPro" id="IPR003661">
    <property type="entry name" value="HisK_dim/P_dom"/>
</dbReference>
<evidence type="ECO:0000256" key="3">
    <source>
        <dbReference type="ARBA" id="ARBA00022553"/>
    </source>
</evidence>
<dbReference type="FunFam" id="3.30.565.10:FF:000037">
    <property type="entry name" value="Hybrid sensor histidine kinase/response regulator"/>
    <property type="match status" value="1"/>
</dbReference>
<comment type="catalytic activity">
    <reaction evidence="1">
        <text>ATP + protein L-histidine = ADP + protein N-phospho-L-histidine.</text>
        <dbReference type="EC" id="2.7.13.3"/>
    </reaction>
</comment>
<dbReference type="Pfam" id="PF12833">
    <property type="entry name" value="HTH_18"/>
    <property type="match status" value="1"/>
</dbReference>
<reference evidence="17" key="1">
    <citation type="submission" date="2016-11" db="EMBL/GenBank/DDBJ databases">
        <authorList>
            <person name="Varghese N."/>
            <person name="Submissions S."/>
        </authorList>
    </citation>
    <scope>NUCLEOTIDE SEQUENCE [LARGE SCALE GENOMIC DNA]</scope>
    <source>
        <strain evidence="17">DSM 100572</strain>
    </source>
</reference>
<evidence type="ECO:0000256" key="12">
    <source>
        <dbReference type="PROSITE-ProRule" id="PRU00169"/>
    </source>
</evidence>
<dbReference type="Pfam" id="PF07495">
    <property type="entry name" value="Y_Y_Y"/>
    <property type="match status" value="1"/>
</dbReference>
<dbReference type="Pfam" id="PF00072">
    <property type="entry name" value="Response_reg"/>
    <property type="match status" value="1"/>
</dbReference>
<dbReference type="RefSeq" id="WP_084730253.1">
    <property type="nucleotide sequence ID" value="NZ_BMEN01000004.1"/>
</dbReference>
<dbReference type="Gene3D" id="2.60.40.10">
    <property type="entry name" value="Immunoglobulins"/>
    <property type="match status" value="1"/>
</dbReference>
<dbReference type="Gene3D" id="1.10.287.130">
    <property type="match status" value="1"/>
</dbReference>
<dbReference type="InterPro" id="IPR015943">
    <property type="entry name" value="WD40/YVTN_repeat-like_dom_sf"/>
</dbReference>
<dbReference type="CDD" id="cd17574">
    <property type="entry name" value="REC_OmpR"/>
    <property type="match status" value="1"/>
</dbReference>
<dbReference type="CDD" id="cd00082">
    <property type="entry name" value="HisKA"/>
    <property type="match status" value="1"/>
</dbReference>
<keyword evidence="3 12" id="KW-0597">Phosphoprotein</keyword>
<dbReference type="InterPro" id="IPR018062">
    <property type="entry name" value="HTH_AraC-typ_CS"/>
</dbReference>
<dbReference type="EMBL" id="FQXQ01000004">
    <property type="protein sequence ID" value="SHH80206.1"/>
    <property type="molecule type" value="Genomic_DNA"/>
</dbReference>
<dbReference type="InterPro" id="IPR036097">
    <property type="entry name" value="HisK_dim/P_sf"/>
</dbReference>
<dbReference type="SMART" id="SM00388">
    <property type="entry name" value="HisKA"/>
    <property type="match status" value="1"/>
</dbReference>
<dbReference type="InterPro" id="IPR011006">
    <property type="entry name" value="CheY-like_superfamily"/>
</dbReference>
<dbReference type="OrthoDB" id="9809670at2"/>
<keyword evidence="6 16" id="KW-0418">Kinase</keyword>
<dbReference type="CDD" id="cd00075">
    <property type="entry name" value="HATPase"/>
    <property type="match status" value="1"/>
</dbReference>
<evidence type="ECO:0000256" key="2">
    <source>
        <dbReference type="ARBA" id="ARBA00012438"/>
    </source>
</evidence>
<dbReference type="Gene3D" id="3.40.50.2300">
    <property type="match status" value="1"/>
</dbReference>
<evidence type="ECO:0000256" key="5">
    <source>
        <dbReference type="ARBA" id="ARBA00022741"/>
    </source>
</evidence>
<dbReference type="SUPFAM" id="SSF47384">
    <property type="entry name" value="Homodimeric domain of signal transducing histidine kinase"/>
    <property type="match status" value="1"/>
</dbReference>
<dbReference type="PROSITE" id="PS01124">
    <property type="entry name" value="HTH_ARAC_FAMILY_2"/>
    <property type="match status" value="1"/>
</dbReference>
<dbReference type="SMART" id="SM00448">
    <property type="entry name" value="REC"/>
    <property type="match status" value="1"/>
</dbReference>
<dbReference type="Pfam" id="PF02518">
    <property type="entry name" value="HATPase_c"/>
    <property type="match status" value="1"/>
</dbReference>
<dbReference type="SMART" id="SM00387">
    <property type="entry name" value="HATPase_c"/>
    <property type="match status" value="1"/>
</dbReference>
<dbReference type="GO" id="GO:0043565">
    <property type="term" value="F:sequence-specific DNA binding"/>
    <property type="evidence" value="ECO:0007669"/>
    <property type="project" value="InterPro"/>
</dbReference>
<dbReference type="InterPro" id="IPR009057">
    <property type="entry name" value="Homeodomain-like_sf"/>
</dbReference>
<feature type="domain" description="Histidine kinase" evidence="14">
    <location>
        <begin position="819"/>
        <end position="1031"/>
    </location>
</feature>
<keyword evidence="7" id="KW-0067">ATP-binding</keyword>
<feature type="domain" description="HTH araC/xylS-type" evidence="13">
    <location>
        <begin position="1217"/>
        <end position="1316"/>
    </location>
</feature>
<dbReference type="SUPFAM" id="SSF46689">
    <property type="entry name" value="Homeodomain-like"/>
    <property type="match status" value="1"/>
</dbReference>
<dbReference type="EC" id="2.7.13.3" evidence="2"/>
<dbReference type="InterPro" id="IPR036890">
    <property type="entry name" value="HATPase_C_sf"/>
</dbReference>
<accession>A0A1M5VY94</accession>
<dbReference type="GO" id="GO:0003700">
    <property type="term" value="F:DNA-binding transcription factor activity"/>
    <property type="evidence" value="ECO:0007669"/>
    <property type="project" value="InterPro"/>
</dbReference>
<keyword evidence="8" id="KW-0902">Two-component regulatory system</keyword>
<evidence type="ECO:0000256" key="6">
    <source>
        <dbReference type="ARBA" id="ARBA00022777"/>
    </source>
</evidence>